<dbReference type="Proteomes" id="UP000708298">
    <property type="component" value="Unassembled WGS sequence"/>
</dbReference>
<reference evidence="1" key="2">
    <citation type="submission" date="2021-01" db="EMBL/GenBank/DDBJ databases">
        <authorList>
            <person name="Mieszkin S."/>
            <person name="Pouder E."/>
            <person name="Alain K."/>
        </authorList>
    </citation>
    <scope>NUCLEOTIDE SEQUENCE</scope>
    <source>
        <strain evidence="1">HW T2.11</strain>
    </source>
</reference>
<keyword evidence="2" id="KW-1185">Reference proteome</keyword>
<dbReference type="AlphaFoldDB" id="A0A963YQ51"/>
<comment type="caution">
    <text evidence="1">The sequence shown here is derived from an EMBL/GenBank/DDBJ whole genome shotgun (WGS) entry which is preliminary data.</text>
</comment>
<dbReference type="RefSeq" id="WP_227320426.1">
    <property type="nucleotide sequence ID" value="NZ_JAESVB010000002.1"/>
</dbReference>
<accession>A0A963YQ51</accession>
<protein>
    <submittedName>
        <fullName evidence="1">Uncharacterized protein</fullName>
    </submittedName>
</protein>
<organism evidence="1 2">
    <name type="scientific">Acidisoma silvae</name>
    <dbReference type="NCBI Taxonomy" id="2802396"/>
    <lineage>
        <taxon>Bacteria</taxon>
        <taxon>Pseudomonadati</taxon>
        <taxon>Pseudomonadota</taxon>
        <taxon>Alphaproteobacteria</taxon>
        <taxon>Acetobacterales</taxon>
        <taxon>Acidocellaceae</taxon>
        <taxon>Acidisoma</taxon>
    </lineage>
</organism>
<evidence type="ECO:0000313" key="1">
    <source>
        <dbReference type="EMBL" id="MCB8874761.1"/>
    </source>
</evidence>
<evidence type="ECO:0000313" key="2">
    <source>
        <dbReference type="Proteomes" id="UP000708298"/>
    </source>
</evidence>
<proteinExistence type="predicted"/>
<name>A0A963YQ51_9PROT</name>
<dbReference type="EMBL" id="JAESVB010000002">
    <property type="protein sequence ID" value="MCB8874761.1"/>
    <property type="molecule type" value="Genomic_DNA"/>
</dbReference>
<sequence length="102" mass="9620">MASGSIAAFSPEATVSVAAGIASNAVALGGSGPSLLVFNSTSSIAFLRLGASTSLTATSGDLPVPAGVQLLLTVGATVTAAAVLLSSGSGTVYLTRGSGSAY</sequence>
<reference evidence="1" key="1">
    <citation type="journal article" date="2021" name="Microorganisms">
        <title>Acidisoma silvae sp. nov. and Acidisomacellulosilytica sp. nov., Two Acidophilic Bacteria Isolated from Decaying Wood, Hydrolyzing Cellulose and Producing Poly-3-hydroxybutyrate.</title>
        <authorList>
            <person name="Mieszkin S."/>
            <person name="Pouder E."/>
            <person name="Uroz S."/>
            <person name="Simon-Colin C."/>
            <person name="Alain K."/>
        </authorList>
    </citation>
    <scope>NUCLEOTIDE SEQUENCE</scope>
    <source>
        <strain evidence="1">HW T2.11</strain>
    </source>
</reference>
<gene>
    <name evidence="1" type="ORF">ASILVAE211_06170</name>
</gene>